<evidence type="ECO:0000313" key="10">
    <source>
        <dbReference type="Proteomes" id="UP001190700"/>
    </source>
</evidence>
<evidence type="ECO:0000256" key="2">
    <source>
        <dbReference type="ARBA" id="ARBA00022448"/>
    </source>
</evidence>
<keyword evidence="2" id="KW-0813">Transport</keyword>
<keyword evidence="10" id="KW-1185">Reference proteome</keyword>
<keyword evidence="4 7" id="KW-0812">Transmembrane</keyword>
<name>A0AAE0F0E2_9CHLO</name>
<evidence type="ECO:0000313" key="8">
    <source>
        <dbReference type="EMBL" id="KAK3245076.1"/>
    </source>
</evidence>
<evidence type="ECO:0000256" key="4">
    <source>
        <dbReference type="ARBA" id="ARBA00022692"/>
    </source>
</evidence>
<evidence type="ECO:0008006" key="11">
    <source>
        <dbReference type="Google" id="ProtNLM"/>
    </source>
</evidence>
<reference evidence="9" key="2">
    <citation type="submission" date="2023-06" db="EMBL/GenBank/DDBJ databases">
        <title>Long-read-based genome assembly of the green algal bacterivore Cymbomonas tetramitiformis.</title>
        <authorList>
            <person name="Gyaltshen Y."/>
            <person name="Rozenberg A."/>
            <person name="Paasch A."/>
            <person name="Burns J.A."/>
            <person name="Warring S."/>
            <person name="Larson R."/>
            <person name="Maurer-Alcala X."/>
            <person name="Dacks J."/>
            <person name="Kim E."/>
        </authorList>
    </citation>
    <scope>NUCLEOTIDE SEQUENCE</scope>
    <source>
        <strain evidence="9">PLY_AMNH</strain>
    </source>
</reference>
<evidence type="ECO:0000256" key="7">
    <source>
        <dbReference type="SAM" id="Phobius"/>
    </source>
</evidence>
<evidence type="ECO:0000313" key="9">
    <source>
        <dbReference type="EMBL" id="KAK3246802.1"/>
    </source>
</evidence>
<accession>A0AAE0F0E2</accession>
<reference evidence="9 10" key="1">
    <citation type="journal article" date="2015" name="Genome Biol. Evol.">
        <title>Comparative Genomics of a Bacterivorous Green Alga Reveals Evolutionary Causalities and Consequences of Phago-Mixotrophic Mode of Nutrition.</title>
        <authorList>
            <person name="Burns J.A."/>
            <person name="Paasch A."/>
            <person name="Narechania A."/>
            <person name="Kim E."/>
        </authorList>
    </citation>
    <scope>NUCLEOTIDE SEQUENCE [LARGE SCALE GENOMIC DNA]</scope>
    <source>
        <strain evidence="9">PLY_AMNH</strain>
    </source>
</reference>
<keyword evidence="3" id="KW-1003">Cell membrane</keyword>
<dbReference type="GO" id="GO:0005886">
    <property type="term" value="C:plasma membrane"/>
    <property type="evidence" value="ECO:0007669"/>
    <property type="project" value="UniProtKB-SubCell"/>
</dbReference>
<evidence type="ECO:0000256" key="5">
    <source>
        <dbReference type="ARBA" id="ARBA00022989"/>
    </source>
</evidence>
<proteinExistence type="predicted"/>
<comment type="caution">
    <text evidence="9">The sequence shown here is derived from an EMBL/GenBank/DDBJ whole genome shotgun (WGS) entry which is preliminary data.</text>
</comment>
<dbReference type="InterPro" id="IPR037185">
    <property type="entry name" value="EmrE-like"/>
</dbReference>
<organism evidence="9 10">
    <name type="scientific">Cymbomonas tetramitiformis</name>
    <dbReference type="NCBI Taxonomy" id="36881"/>
    <lineage>
        <taxon>Eukaryota</taxon>
        <taxon>Viridiplantae</taxon>
        <taxon>Chlorophyta</taxon>
        <taxon>Pyramimonadophyceae</taxon>
        <taxon>Pyramimonadales</taxon>
        <taxon>Pyramimonadaceae</taxon>
        <taxon>Cymbomonas</taxon>
    </lineage>
</organism>
<dbReference type="PANTHER" id="PTHR30561:SF1">
    <property type="entry name" value="MULTIDRUG TRANSPORTER EMRE"/>
    <property type="match status" value="1"/>
</dbReference>
<dbReference type="AlphaFoldDB" id="A0AAE0F0E2"/>
<dbReference type="EMBL" id="LGRX02029459">
    <property type="protein sequence ID" value="KAK3246802.1"/>
    <property type="molecule type" value="Genomic_DNA"/>
</dbReference>
<dbReference type="PANTHER" id="PTHR30561">
    <property type="entry name" value="SMR FAMILY PROTON-DEPENDENT DRUG EFFLUX TRANSPORTER SUGE"/>
    <property type="match status" value="1"/>
</dbReference>
<protein>
    <recommendedName>
        <fullName evidence="11">Small multidrug resistance protein</fullName>
    </recommendedName>
</protein>
<evidence type="ECO:0000256" key="6">
    <source>
        <dbReference type="ARBA" id="ARBA00023136"/>
    </source>
</evidence>
<dbReference type="Pfam" id="PF00893">
    <property type="entry name" value="Multi_Drug_Res"/>
    <property type="match status" value="1"/>
</dbReference>
<dbReference type="EMBL" id="LGRX02031037">
    <property type="protein sequence ID" value="KAK3245076.1"/>
    <property type="molecule type" value="Genomic_DNA"/>
</dbReference>
<dbReference type="SUPFAM" id="SSF103481">
    <property type="entry name" value="Multidrug resistance efflux transporter EmrE"/>
    <property type="match status" value="1"/>
</dbReference>
<dbReference type="InterPro" id="IPR045324">
    <property type="entry name" value="Small_multidrug_res"/>
</dbReference>
<evidence type="ECO:0000256" key="1">
    <source>
        <dbReference type="ARBA" id="ARBA00004651"/>
    </source>
</evidence>
<dbReference type="Gene3D" id="1.10.3730.20">
    <property type="match status" value="1"/>
</dbReference>
<comment type="subcellular location">
    <subcellularLocation>
        <location evidence="1">Cell membrane</location>
        <topology evidence="1">Multi-pass membrane protein</topology>
    </subcellularLocation>
</comment>
<keyword evidence="6 7" id="KW-0472">Membrane</keyword>
<keyword evidence="5 7" id="KW-1133">Transmembrane helix</keyword>
<dbReference type="GO" id="GO:0022857">
    <property type="term" value="F:transmembrane transporter activity"/>
    <property type="evidence" value="ECO:0007669"/>
    <property type="project" value="InterPro"/>
</dbReference>
<evidence type="ECO:0000256" key="3">
    <source>
        <dbReference type="ARBA" id="ARBA00022475"/>
    </source>
</evidence>
<feature type="transmembrane region" description="Helical" evidence="7">
    <location>
        <begin position="97"/>
        <end position="118"/>
    </location>
</feature>
<sequence length="173" mass="18327">MRHHMRDGELHLNALWKSEDALAFQRGALTLSDIGVVSNSVNSNVTVSVNPPPPPPPPVGAPIQKPNAQAWALLGLTIVLEVIGSTMMKLSNGFTNFVPSVIVIVAYVSCVVALTYSLKYFELSTAYAIWSGVGTFLTAAVGIALFHESVSFMKIASIGLIILGVVGLNLTGH</sequence>
<gene>
    <name evidence="9" type="ORF">CYMTET_43673</name>
    <name evidence="8" type="ORF">CYMTET_45336</name>
</gene>
<dbReference type="FunFam" id="1.10.3730.20:FF:000001">
    <property type="entry name" value="Quaternary ammonium compound resistance transporter SugE"/>
    <property type="match status" value="1"/>
</dbReference>
<feature type="transmembrane region" description="Helical" evidence="7">
    <location>
        <begin position="125"/>
        <end position="146"/>
    </location>
</feature>
<feature type="transmembrane region" description="Helical" evidence="7">
    <location>
        <begin position="152"/>
        <end position="171"/>
    </location>
</feature>
<dbReference type="Proteomes" id="UP001190700">
    <property type="component" value="Unassembled WGS sequence"/>
</dbReference>
<dbReference type="InterPro" id="IPR000390">
    <property type="entry name" value="Small_drug/metabolite_transptr"/>
</dbReference>